<reference evidence="3" key="1">
    <citation type="journal article" date="2018" name="Nat. Microbiol.">
        <title>Leveraging single-cell genomics to expand the fungal tree of life.</title>
        <authorList>
            <person name="Ahrendt S.R."/>
            <person name="Quandt C.A."/>
            <person name="Ciobanu D."/>
            <person name="Clum A."/>
            <person name="Salamov A."/>
            <person name="Andreopoulos B."/>
            <person name="Cheng J.F."/>
            <person name="Woyke T."/>
            <person name="Pelin A."/>
            <person name="Henrissat B."/>
            <person name="Reynolds N.K."/>
            <person name="Benny G.L."/>
            <person name="Smith M.E."/>
            <person name="James T.Y."/>
            <person name="Grigoriev I.V."/>
        </authorList>
    </citation>
    <scope>NUCLEOTIDE SEQUENCE [LARGE SCALE GENOMIC DNA]</scope>
</reference>
<evidence type="ECO:0000259" key="1">
    <source>
        <dbReference type="Pfam" id="PF17123"/>
    </source>
</evidence>
<feature type="domain" description="RING-type" evidence="1">
    <location>
        <begin position="161"/>
        <end position="185"/>
    </location>
</feature>
<accession>A0A4P9W444</accession>
<dbReference type="InterPro" id="IPR013083">
    <property type="entry name" value="Znf_RING/FYVE/PHD"/>
</dbReference>
<dbReference type="InterPro" id="IPR001841">
    <property type="entry name" value="Znf_RING"/>
</dbReference>
<organism evidence="2 3">
    <name type="scientific">Blyttiomyces helicus</name>
    <dbReference type="NCBI Taxonomy" id="388810"/>
    <lineage>
        <taxon>Eukaryota</taxon>
        <taxon>Fungi</taxon>
        <taxon>Fungi incertae sedis</taxon>
        <taxon>Chytridiomycota</taxon>
        <taxon>Chytridiomycota incertae sedis</taxon>
        <taxon>Chytridiomycetes</taxon>
        <taxon>Chytridiomycetes incertae sedis</taxon>
        <taxon>Blyttiomyces</taxon>
    </lineage>
</organism>
<proteinExistence type="predicted"/>
<keyword evidence="3" id="KW-1185">Reference proteome</keyword>
<evidence type="ECO:0000313" key="3">
    <source>
        <dbReference type="Proteomes" id="UP000269721"/>
    </source>
</evidence>
<gene>
    <name evidence="2" type="ORF">BDK51DRAFT_27661</name>
</gene>
<dbReference type="EMBL" id="KZ998031">
    <property type="protein sequence ID" value="RKO86642.1"/>
    <property type="molecule type" value="Genomic_DNA"/>
</dbReference>
<evidence type="ECO:0000313" key="2">
    <source>
        <dbReference type="EMBL" id="RKO86642.1"/>
    </source>
</evidence>
<dbReference type="Proteomes" id="UP000269721">
    <property type="component" value="Unassembled WGS sequence"/>
</dbReference>
<sequence length="252" mass="27326">MGLPYRALLRSPALVVAYRDYGTAVKLGILRDRRGTSSSREVREGGAGDRVVVVFRRILFVCFTPGPYSVPPRLPEAIAAGFILILLYGFSYICRNPSSRGVLHEPDIPAQQQPSHARGRLTLSEAELDTVACKTLRGPAGGVRGVVSGEAGGGRMRQDSCAVCLEDFMEGQELRVLKCGHEFHSGPLSLQLKIRKVSAQFLHPPGFATRTAGAVLALENSIARTARFCNSWETLDSKVEGAGSRCGSNWQR</sequence>
<protein>
    <recommendedName>
        <fullName evidence="1">RING-type domain-containing protein</fullName>
    </recommendedName>
</protein>
<dbReference type="OrthoDB" id="8062037at2759"/>
<name>A0A4P9W444_9FUNG</name>
<dbReference type="AlphaFoldDB" id="A0A4P9W444"/>
<dbReference type="Pfam" id="PF17123">
    <property type="entry name" value="zf-RING_11"/>
    <property type="match status" value="1"/>
</dbReference>
<dbReference type="SUPFAM" id="SSF57850">
    <property type="entry name" value="RING/U-box"/>
    <property type="match status" value="1"/>
</dbReference>
<dbReference type="Gene3D" id="3.30.40.10">
    <property type="entry name" value="Zinc/RING finger domain, C3HC4 (zinc finger)"/>
    <property type="match status" value="1"/>
</dbReference>